<proteinExistence type="predicted"/>
<feature type="domain" description="Terpene synthase metal-binding" evidence="4">
    <location>
        <begin position="59"/>
        <end position="175"/>
    </location>
</feature>
<gene>
    <name evidence="5" type="ORF">CTI12_AA494850</name>
</gene>
<dbReference type="Gene3D" id="1.10.600.10">
    <property type="entry name" value="Farnesyl Diphosphate Synthase"/>
    <property type="match status" value="2"/>
</dbReference>
<dbReference type="InterPro" id="IPR050148">
    <property type="entry name" value="Terpene_synthase-like"/>
</dbReference>
<comment type="cofactor">
    <cofactor evidence="1">
        <name>Mg(2+)</name>
        <dbReference type="ChEBI" id="CHEBI:18420"/>
    </cofactor>
</comment>
<evidence type="ECO:0000259" key="4">
    <source>
        <dbReference type="Pfam" id="PF03936"/>
    </source>
</evidence>
<dbReference type="AlphaFoldDB" id="A0A2U1LCZ4"/>
<dbReference type="Pfam" id="PF03936">
    <property type="entry name" value="Terpene_synth_C"/>
    <property type="match status" value="2"/>
</dbReference>
<dbReference type="GO" id="GO:0010333">
    <property type="term" value="F:terpene synthase activity"/>
    <property type="evidence" value="ECO:0007669"/>
    <property type="project" value="InterPro"/>
</dbReference>
<dbReference type="InterPro" id="IPR008949">
    <property type="entry name" value="Isoprenoid_synthase_dom_sf"/>
</dbReference>
<keyword evidence="6" id="KW-1185">Reference proteome</keyword>
<keyword evidence="2" id="KW-0479">Metal-binding</keyword>
<evidence type="ECO:0000256" key="2">
    <source>
        <dbReference type="ARBA" id="ARBA00022723"/>
    </source>
</evidence>
<evidence type="ECO:0000313" key="6">
    <source>
        <dbReference type="Proteomes" id="UP000245207"/>
    </source>
</evidence>
<dbReference type="SUPFAM" id="SSF48576">
    <property type="entry name" value="Terpenoid synthases"/>
    <property type="match status" value="1"/>
</dbReference>
<dbReference type="GO" id="GO:0000287">
    <property type="term" value="F:magnesium ion binding"/>
    <property type="evidence" value="ECO:0007669"/>
    <property type="project" value="InterPro"/>
</dbReference>
<dbReference type="InterPro" id="IPR005630">
    <property type="entry name" value="Terpene_synthase_metal-bd"/>
</dbReference>
<dbReference type="EMBL" id="PKPP01010076">
    <property type="protein sequence ID" value="PWA46854.1"/>
    <property type="molecule type" value="Genomic_DNA"/>
</dbReference>
<keyword evidence="3" id="KW-0460">Magnesium</keyword>
<feature type="domain" description="Terpene synthase metal-binding" evidence="4">
    <location>
        <begin position="1"/>
        <end position="55"/>
    </location>
</feature>
<dbReference type="Proteomes" id="UP000245207">
    <property type="component" value="Unassembled WGS sequence"/>
</dbReference>
<evidence type="ECO:0000256" key="3">
    <source>
        <dbReference type="ARBA" id="ARBA00022842"/>
    </source>
</evidence>
<dbReference type="PANTHER" id="PTHR31225">
    <property type="entry name" value="OS04G0344100 PROTEIN-RELATED"/>
    <property type="match status" value="1"/>
</dbReference>
<accession>A0A2U1LCZ4</accession>
<reference evidence="5 6" key="1">
    <citation type="journal article" date="2018" name="Mol. Plant">
        <title>The genome of Artemisia annua provides insight into the evolution of Asteraceae family and artemisinin biosynthesis.</title>
        <authorList>
            <person name="Shen Q."/>
            <person name="Zhang L."/>
            <person name="Liao Z."/>
            <person name="Wang S."/>
            <person name="Yan T."/>
            <person name="Shi P."/>
            <person name="Liu M."/>
            <person name="Fu X."/>
            <person name="Pan Q."/>
            <person name="Wang Y."/>
            <person name="Lv Z."/>
            <person name="Lu X."/>
            <person name="Zhang F."/>
            <person name="Jiang W."/>
            <person name="Ma Y."/>
            <person name="Chen M."/>
            <person name="Hao X."/>
            <person name="Li L."/>
            <person name="Tang Y."/>
            <person name="Lv G."/>
            <person name="Zhou Y."/>
            <person name="Sun X."/>
            <person name="Brodelius P.E."/>
            <person name="Rose J.K.C."/>
            <person name="Tang K."/>
        </authorList>
    </citation>
    <scope>NUCLEOTIDE SEQUENCE [LARGE SCALE GENOMIC DNA]</scope>
    <source>
        <strain evidence="6">cv. Huhao1</strain>
        <tissue evidence="5">Leaf</tissue>
    </source>
</reference>
<protein>
    <submittedName>
        <fullName evidence="5">(E)-beta-ocimene synthase, chloroplastic</fullName>
    </submittedName>
</protein>
<organism evidence="5 6">
    <name type="scientific">Artemisia annua</name>
    <name type="common">Sweet wormwood</name>
    <dbReference type="NCBI Taxonomy" id="35608"/>
    <lineage>
        <taxon>Eukaryota</taxon>
        <taxon>Viridiplantae</taxon>
        <taxon>Streptophyta</taxon>
        <taxon>Embryophyta</taxon>
        <taxon>Tracheophyta</taxon>
        <taxon>Spermatophyta</taxon>
        <taxon>Magnoliopsida</taxon>
        <taxon>eudicotyledons</taxon>
        <taxon>Gunneridae</taxon>
        <taxon>Pentapetalae</taxon>
        <taxon>asterids</taxon>
        <taxon>campanulids</taxon>
        <taxon>Asterales</taxon>
        <taxon>Asteraceae</taxon>
        <taxon>Asteroideae</taxon>
        <taxon>Anthemideae</taxon>
        <taxon>Artemisiinae</taxon>
        <taxon>Artemisia</taxon>
    </lineage>
</organism>
<evidence type="ECO:0000313" key="5">
    <source>
        <dbReference type="EMBL" id="PWA46854.1"/>
    </source>
</evidence>
<dbReference type="STRING" id="35608.A0A2U1LCZ4"/>
<evidence type="ECO:0000256" key="1">
    <source>
        <dbReference type="ARBA" id="ARBA00001946"/>
    </source>
</evidence>
<dbReference type="GO" id="GO:0016114">
    <property type="term" value="P:terpenoid biosynthetic process"/>
    <property type="evidence" value="ECO:0007669"/>
    <property type="project" value="InterPro"/>
</dbReference>
<dbReference type="OrthoDB" id="1936865at2759"/>
<sequence length="196" mass="22931">MECFFWSVGMVFEPQYYTCRVELTKVVALITTVDDIYDMYGSLNELKVFTNAVKRSSYKFLMSAAIWTHNNYMSALEDYLDNTWRSASGMVILTHGYFLIYQGFKNDSVESLDKKRDLYKWSSMLFRLFNDLATTSDEKENDKSPKAISCYMHEHGVSEEVAREHIETLIDKAWMKMIKARIVCSEHLTDPSMIWP</sequence>
<name>A0A2U1LCZ4_ARTAN</name>
<comment type="caution">
    <text evidence="5">The sequence shown here is derived from an EMBL/GenBank/DDBJ whole genome shotgun (WGS) entry which is preliminary data.</text>
</comment>
<dbReference type="PANTHER" id="PTHR31225:SF252">
    <property type="entry name" value="TERPENE SYNTHASE 12-RELATED"/>
    <property type="match status" value="1"/>
</dbReference>